<feature type="region of interest" description="Disordered" evidence="1">
    <location>
        <begin position="1"/>
        <end position="37"/>
    </location>
</feature>
<dbReference type="AlphaFoldDB" id="A0A409WPR9"/>
<proteinExistence type="predicted"/>
<dbReference type="InParanoid" id="A0A409WPR9"/>
<sequence length="195" mass="21786">MGRSILRLEAPVPPVPQTPQPAPANEASKDEDKEMDDADGFESWTDVLAAMHSEVAGAQLKCPTEGCTFSANTEEAVALHCVGLKSNRPCKDKAFYRELLYDHADESDDDEDVWSVFSGKVERALEFKAEMLKAFAPFRRLSPYTYNRLKEYTNTIVERCVVEDLDGPAATRISLRELEAAAGFTYEDLANELRM</sequence>
<dbReference type="EMBL" id="NHYE01004946">
    <property type="protein sequence ID" value="PPQ80496.1"/>
    <property type="molecule type" value="Genomic_DNA"/>
</dbReference>
<evidence type="ECO:0000256" key="1">
    <source>
        <dbReference type="SAM" id="MobiDB-lite"/>
    </source>
</evidence>
<feature type="compositionally biased region" description="Pro residues" evidence="1">
    <location>
        <begin position="11"/>
        <end position="22"/>
    </location>
</feature>
<accession>A0A409WPR9</accession>
<gene>
    <name evidence="2" type="ORF">CVT26_004275</name>
</gene>
<keyword evidence="3" id="KW-1185">Reference proteome</keyword>
<organism evidence="2 3">
    <name type="scientific">Gymnopilus dilepis</name>
    <dbReference type="NCBI Taxonomy" id="231916"/>
    <lineage>
        <taxon>Eukaryota</taxon>
        <taxon>Fungi</taxon>
        <taxon>Dikarya</taxon>
        <taxon>Basidiomycota</taxon>
        <taxon>Agaricomycotina</taxon>
        <taxon>Agaricomycetes</taxon>
        <taxon>Agaricomycetidae</taxon>
        <taxon>Agaricales</taxon>
        <taxon>Agaricineae</taxon>
        <taxon>Hymenogastraceae</taxon>
        <taxon>Gymnopilus</taxon>
    </lineage>
</organism>
<dbReference type="Proteomes" id="UP000284706">
    <property type="component" value="Unassembled WGS sequence"/>
</dbReference>
<comment type="caution">
    <text evidence="2">The sequence shown here is derived from an EMBL/GenBank/DDBJ whole genome shotgun (WGS) entry which is preliminary data.</text>
</comment>
<name>A0A409WPR9_9AGAR</name>
<reference evidence="2 3" key="1">
    <citation type="journal article" date="2018" name="Evol. Lett.">
        <title>Horizontal gene cluster transfer increased hallucinogenic mushroom diversity.</title>
        <authorList>
            <person name="Reynolds H.T."/>
            <person name="Vijayakumar V."/>
            <person name="Gluck-Thaler E."/>
            <person name="Korotkin H.B."/>
            <person name="Matheny P.B."/>
            <person name="Slot J.C."/>
        </authorList>
    </citation>
    <scope>NUCLEOTIDE SEQUENCE [LARGE SCALE GENOMIC DNA]</scope>
    <source>
        <strain evidence="2 3">SRW20</strain>
    </source>
</reference>
<evidence type="ECO:0000313" key="3">
    <source>
        <dbReference type="Proteomes" id="UP000284706"/>
    </source>
</evidence>
<evidence type="ECO:0000313" key="2">
    <source>
        <dbReference type="EMBL" id="PPQ80496.1"/>
    </source>
</evidence>
<protein>
    <submittedName>
        <fullName evidence="2">Uncharacterized protein</fullName>
    </submittedName>
</protein>